<reference evidence="2 3" key="1">
    <citation type="submission" date="2020-08" db="EMBL/GenBank/DDBJ databases">
        <title>Genomic Encyclopedia of Type Strains, Phase III (KMG-III): the genomes of soil and plant-associated and newly described type strains.</title>
        <authorList>
            <person name="Whitman W."/>
        </authorList>
    </citation>
    <scope>NUCLEOTIDE SEQUENCE [LARGE SCALE GENOMIC DNA]</scope>
    <source>
        <strain evidence="2 3">CECT 8960</strain>
    </source>
</reference>
<feature type="transmembrane region" description="Helical" evidence="1">
    <location>
        <begin position="649"/>
        <end position="668"/>
    </location>
</feature>
<protein>
    <recommendedName>
        <fullName evidence="4">Oxidoreductase</fullName>
    </recommendedName>
</protein>
<proteinExistence type="predicted"/>
<feature type="transmembrane region" description="Helical" evidence="1">
    <location>
        <begin position="615"/>
        <end position="637"/>
    </location>
</feature>
<name>A0A7W7VDX3_9PSEU</name>
<accession>A0A7W7VDX3</accession>
<dbReference type="AlphaFoldDB" id="A0A7W7VDX3"/>
<dbReference type="EMBL" id="JACHJQ010000003">
    <property type="protein sequence ID" value="MBB4906597.1"/>
    <property type="molecule type" value="Genomic_DNA"/>
</dbReference>
<dbReference type="RefSeq" id="WP_184810790.1">
    <property type="nucleotide sequence ID" value="NZ_JACHJQ010000003.1"/>
</dbReference>
<evidence type="ECO:0000313" key="2">
    <source>
        <dbReference type="EMBL" id="MBB4906597.1"/>
    </source>
</evidence>
<organism evidence="2 3">
    <name type="scientific">Actinophytocola algeriensis</name>
    <dbReference type="NCBI Taxonomy" id="1768010"/>
    <lineage>
        <taxon>Bacteria</taxon>
        <taxon>Bacillati</taxon>
        <taxon>Actinomycetota</taxon>
        <taxon>Actinomycetes</taxon>
        <taxon>Pseudonocardiales</taxon>
        <taxon>Pseudonocardiaceae</taxon>
    </lineage>
</organism>
<comment type="caution">
    <text evidence="2">The sequence shown here is derived from an EMBL/GenBank/DDBJ whole genome shotgun (WGS) entry which is preliminary data.</text>
</comment>
<evidence type="ECO:0008006" key="4">
    <source>
        <dbReference type="Google" id="ProtNLM"/>
    </source>
</evidence>
<keyword evidence="3" id="KW-1185">Reference proteome</keyword>
<feature type="transmembrane region" description="Helical" evidence="1">
    <location>
        <begin position="713"/>
        <end position="733"/>
    </location>
</feature>
<sequence length="742" mass="81468">MTEEPPGRRLDPFDPQPPEWARVRAEEVVRQIFAFEPGPAGWGPASGWGRRRATTPPVLRFTDKHIVGVLDLRAVEFPHLLEFVRCRFEEPPDLRQTNLAGCEFGTCRLPGLEGRNLYSDNDLRFVGGTRVEGRIDLTDAEISGSLELTGAKLTNVGGYALHADRLQLAGALLAADMQVRGQLRIPGLRTGGNVNLSGALLDSPEGYALDGNGIQIGGNLQCVATSTRRFTSIGRLYLPSARIDSDFSLRGALLRPADKDYSDGGNQRFFDQRATLIADRMQVSGNVDLDKEFTSTGTLRIVNARIGGSLRLSGATVDLSGGVEPFEERTGKTEAPGPYRYRALHLDGTEIDGGIDARNTRIAGQVRLVDVNARGSVVLDGSILSNRNGDVVEGRRFTTGGNLDARGVVVFGSVLLPEAGIGANFDLRASRLVSPGRYRRDQSQKPSVDLRVAQIGRDLVCARGDGKSFSAHGEIRIRRAEIGRQTNFQGAELGSKLNVTAINGFGLITQELRVDVAAPPRGHVNLQHARCANLADNDKFWDASGHISLHDFRYDALAKPIELDDDAQVKHRLKLLRNAMGDNYRPGPYDQFATMLRANGNEEHASTVLIDKQRWRYAALADGYRLLGLPVMLWSWLQRWMVGYGYRPMRALLWLLALLVAGSVWFSLQPTPVEANADDKLVWNPVLFTIDQLVPIVDFGHKNRWHFDGASQWITAGLVASGWILATTVAAGITRMLRRSST</sequence>
<gene>
    <name evidence="2" type="ORF">FHR82_002817</name>
</gene>
<evidence type="ECO:0000256" key="1">
    <source>
        <dbReference type="SAM" id="Phobius"/>
    </source>
</evidence>
<dbReference type="Proteomes" id="UP000520767">
    <property type="component" value="Unassembled WGS sequence"/>
</dbReference>
<evidence type="ECO:0000313" key="3">
    <source>
        <dbReference type="Proteomes" id="UP000520767"/>
    </source>
</evidence>
<keyword evidence="1" id="KW-0472">Membrane</keyword>
<keyword evidence="1" id="KW-1133">Transmembrane helix</keyword>
<keyword evidence="1" id="KW-0812">Transmembrane</keyword>